<keyword evidence="4" id="KW-0443">Lipid metabolism</keyword>
<evidence type="ECO:0000313" key="8">
    <source>
        <dbReference type="Proteomes" id="UP000295727"/>
    </source>
</evidence>
<comment type="similarity">
    <text evidence="1">Belongs to the enoyl-CoA hydratase/isomerase family.</text>
</comment>
<sequence>MSAAAVPSSSSASADAAPLIEIAHDAYGVPGVVRLTLNRPDAFNALSEALIDALQTQLADIAQSDARVVVIAAAGRAFCAGHDLREMRAAPSLEYYKRLFARCSKMMLTIQTMPQPVIARVQGVATAAGCQLVAMCDLAVAAERARFAVSGINLGLFCSTPAVPLTRNVSRKAAFEMLMTGEFIDAQKALREGLVNRVVAEEALDAAVTALAASICAKPREAVAAGKGLFYRQLEMGVEAAYQLAGQTMACNMMTDPALDGVQAFIDKRGSK</sequence>
<name>A0A4P7CSQ5_9BURK</name>
<dbReference type="InterPro" id="IPR014748">
    <property type="entry name" value="Enoyl-CoA_hydra_C"/>
</dbReference>
<dbReference type="InterPro" id="IPR001753">
    <property type="entry name" value="Enoyl-CoA_hydra/iso"/>
</dbReference>
<dbReference type="Gene3D" id="1.10.12.10">
    <property type="entry name" value="Lyase 2-enoyl-coa Hydratase, Chain A, domain 2"/>
    <property type="match status" value="1"/>
</dbReference>
<dbReference type="SUPFAM" id="SSF52096">
    <property type="entry name" value="ClpP/crotonase"/>
    <property type="match status" value="1"/>
</dbReference>
<dbReference type="GO" id="GO:0006631">
    <property type="term" value="P:fatty acid metabolic process"/>
    <property type="evidence" value="ECO:0007669"/>
    <property type="project" value="UniProtKB-KW"/>
</dbReference>
<dbReference type="RefSeq" id="WP_134748038.1">
    <property type="nucleotide sequence ID" value="NZ_CP038148.1"/>
</dbReference>
<dbReference type="Pfam" id="PF00378">
    <property type="entry name" value="ECH_1"/>
    <property type="match status" value="1"/>
</dbReference>
<dbReference type="NCBIfam" id="NF006008">
    <property type="entry name" value="PRK08139.1"/>
    <property type="match status" value="1"/>
</dbReference>
<dbReference type="AlphaFoldDB" id="A0A4P7CSQ5"/>
<dbReference type="InterPro" id="IPR052377">
    <property type="entry name" value="Mitochondrial_ECH-domain"/>
</dbReference>
<evidence type="ECO:0000256" key="3">
    <source>
        <dbReference type="ARBA" id="ARBA00022946"/>
    </source>
</evidence>
<organism evidence="7 8">
    <name type="scientific">Paraburkholderia pallida</name>
    <dbReference type="NCBI Taxonomy" id="2547399"/>
    <lineage>
        <taxon>Bacteria</taxon>
        <taxon>Pseudomonadati</taxon>
        <taxon>Pseudomonadota</taxon>
        <taxon>Betaproteobacteria</taxon>
        <taxon>Burkholderiales</taxon>
        <taxon>Burkholderiaceae</taxon>
        <taxon>Paraburkholderia</taxon>
    </lineage>
</organism>
<evidence type="ECO:0000256" key="5">
    <source>
        <dbReference type="ARBA" id="ARBA00037410"/>
    </source>
</evidence>
<dbReference type="PANTHER" id="PTHR43602">
    <property type="match status" value="1"/>
</dbReference>
<dbReference type="Proteomes" id="UP000295727">
    <property type="component" value="Chromosome 1"/>
</dbReference>
<reference evidence="7 8" key="1">
    <citation type="submission" date="2019-03" db="EMBL/GenBank/DDBJ databases">
        <title>Paraburkholderia sp. 7MH5, isolated from subtropical forest soil.</title>
        <authorList>
            <person name="Gao Z.-H."/>
            <person name="Qiu L.-H."/>
        </authorList>
    </citation>
    <scope>NUCLEOTIDE SEQUENCE [LARGE SCALE GENOMIC DNA]</scope>
    <source>
        <strain evidence="7 8">7MH5</strain>
    </source>
</reference>
<dbReference type="InterPro" id="IPR029045">
    <property type="entry name" value="ClpP/crotonase-like_dom_sf"/>
</dbReference>
<evidence type="ECO:0000256" key="6">
    <source>
        <dbReference type="ARBA" id="ARBA00040545"/>
    </source>
</evidence>
<accession>A0A4P7CSQ5</accession>
<evidence type="ECO:0000256" key="4">
    <source>
        <dbReference type="ARBA" id="ARBA00023098"/>
    </source>
</evidence>
<dbReference type="Gene3D" id="3.90.226.10">
    <property type="entry name" value="2-enoyl-CoA Hydratase, Chain A, domain 1"/>
    <property type="match status" value="1"/>
</dbReference>
<evidence type="ECO:0000256" key="1">
    <source>
        <dbReference type="ARBA" id="ARBA00005254"/>
    </source>
</evidence>
<protein>
    <recommendedName>
        <fullName evidence="6">Enoyl-CoA hydratase domain-containing protein 3, mitochondrial</fullName>
    </recommendedName>
</protein>
<proteinExistence type="inferred from homology"/>
<dbReference type="EMBL" id="CP038148">
    <property type="protein sequence ID" value="QBQ97029.1"/>
    <property type="molecule type" value="Genomic_DNA"/>
</dbReference>
<gene>
    <name evidence="7" type="ORF">E1956_07470</name>
</gene>
<keyword evidence="8" id="KW-1185">Reference proteome</keyword>
<comment type="function">
    <text evidence="5">May play a role in fatty acid biosynthesis and insulin sensitivity.</text>
</comment>
<dbReference type="GO" id="GO:0016836">
    <property type="term" value="F:hydro-lyase activity"/>
    <property type="evidence" value="ECO:0007669"/>
    <property type="project" value="TreeGrafter"/>
</dbReference>
<dbReference type="KEGG" id="ppai:E1956_07470"/>
<dbReference type="CDD" id="cd06558">
    <property type="entry name" value="crotonase-like"/>
    <property type="match status" value="1"/>
</dbReference>
<evidence type="ECO:0000313" key="7">
    <source>
        <dbReference type="EMBL" id="QBQ97029.1"/>
    </source>
</evidence>
<keyword evidence="3" id="KW-0809">Transit peptide</keyword>
<keyword evidence="7" id="KW-0456">Lyase</keyword>
<dbReference type="PANTHER" id="PTHR43602:SF1">
    <property type="entry name" value="ENOYL-COA HYDRATASE DOMAIN-CONTAINING PROTEIN 3, MITOCHONDRIAL"/>
    <property type="match status" value="1"/>
</dbReference>
<keyword evidence="2" id="KW-0276">Fatty acid metabolism</keyword>
<evidence type="ECO:0000256" key="2">
    <source>
        <dbReference type="ARBA" id="ARBA00022832"/>
    </source>
</evidence>
<dbReference type="OrthoDB" id="9807606at2"/>